<dbReference type="Pfam" id="PF00249">
    <property type="entry name" value="Myb_DNA-binding"/>
    <property type="match status" value="3"/>
</dbReference>
<dbReference type="GO" id="GO:0005634">
    <property type="term" value="C:nucleus"/>
    <property type="evidence" value="ECO:0000318"/>
    <property type="project" value="GO_Central"/>
</dbReference>
<dbReference type="PANTHER" id="PTHR45614:SF266">
    <property type="entry name" value="TRANSCRIPTION FACTOR MYB3R-4"/>
    <property type="match status" value="1"/>
</dbReference>
<evidence type="ECO:0000256" key="7">
    <source>
        <dbReference type="SAM" id="MobiDB-lite"/>
    </source>
</evidence>
<evidence type="ECO:0000313" key="10">
    <source>
        <dbReference type="EMBL" id="EEF45908.1"/>
    </source>
</evidence>
<dbReference type="PANTHER" id="PTHR45614">
    <property type="entry name" value="MYB PROTEIN-RELATED"/>
    <property type="match status" value="1"/>
</dbReference>
<keyword evidence="6" id="KW-0539">Nucleus</keyword>
<dbReference type="Gene3D" id="1.10.10.60">
    <property type="entry name" value="Homeodomain-like"/>
    <property type="match status" value="3"/>
</dbReference>
<feature type="domain" description="Myb-like" evidence="8">
    <location>
        <begin position="138"/>
        <end position="188"/>
    </location>
</feature>
<keyword evidence="5" id="KW-0804">Transcription</keyword>
<accession>B9RS48</accession>
<dbReference type="OMA" id="EFLAPPY"/>
<dbReference type="PROSITE" id="PS51294">
    <property type="entry name" value="HTH_MYB"/>
    <property type="match status" value="3"/>
</dbReference>
<keyword evidence="4" id="KW-0238">DNA-binding</keyword>
<evidence type="ECO:0000256" key="1">
    <source>
        <dbReference type="ARBA" id="ARBA00004123"/>
    </source>
</evidence>
<evidence type="ECO:0000256" key="4">
    <source>
        <dbReference type="ARBA" id="ARBA00023125"/>
    </source>
</evidence>
<evidence type="ECO:0000259" key="9">
    <source>
        <dbReference type="PROSITE" id="PS51294"/>
    </source>
</evidence>
<evidence type="ECO:0000256" key="5">
    <source>
        <dbReference type="ARBA" id="ARBA00023163"/>
    </source>
</evidence>
<feature type="compositionally biased region" description="Basic and acidic residues" evidence="7">
    <location>
        <begin position="730"/>
        <end position="774"/>
    </location>
</feature>
<dbReference type="eggNOG" id="KOG0048">
    <property type="taxonomic scope" value="Eukaryota"/>
</dbReference>
<evidence type="ECO:0000313" key="11">
    <source>
        <dbReference type="Proteomes" id="UP000008311"/>
    </source>
</evidence>
<dbReference type="STRING" id="3988.B9RS48"/>
<dbReference type="InterPro" id="IPR050560">
    <property type="entry name" value="MYB_TF"/>
</dbReference>
<feature type="domain" description="HTH myb-type" evidence="9">
    <location>
        <begin position="142"/>
        <end position="192"/>
    </location>
</feature>
<dbReference type="Proteomes" id="UP000008311">
    <property type="component" value="Unassembled WGS sequence"/>
</dbReference>
<feature type="region of interest" description="Disordered" evidence="7">
    <location>
        <begin position="1"/>
        <end position="43"/>
    </location>
</feature>
<organism evidence="10 11">
    <name type="scientific">Ricinus communis</name>
    <name type="common">Castor bean</name>
    <dbReference type="NCBI Taxonomy" id="3988"/>
    <lineage>
        <taxon>Eukaryota</taxon>
        <taxon>Viridiplantae</taxon>
        <taxon>Streptophyta</taxon>
        <taxon>Embryophyta</taxon>
        <taxon>Tracheophyta</taxon>
        <taxon>Spermatophyta</taxon>
        <taxon>Magnoliopsida</taxon>
        <taxon>eudicotyledons</taxon>
        <taxon>Gunneridae</taxon>
        <taxon>Pentapetalae</taxon>
        <taxon>rosids</taxon>
        <taxon>fabids</taxon>
        <taxon>Malpighiales</taxon>
        <taxon>Euphorbiaceae</taxon>
        <taxon>Acalyphoideae</taxon>
        <taxon>Acalypheae</taxon>
        <taxon>Ricinus</taxon>
    </lineage>
</organism>
<dbReference type="CDD" id="cd00167">
    <property type="entry name" value="SANT"/>
    <property type="match status" value="3"/>
</dbReference>
<name>B9RS48_RICCO</name>
<dbReference type="FunFam" id="1.10.10.60:FF:000010">
    <property type="entry name" value="Transcriptional activator Myb isoform A"/>
    <property type="match status" value="1"/>
</dbReference>
<dbReference type="SMART" id="SM00717">
    <property type="entry name" value="SANT"/>
    <property type="match status" value="3"/>
</dbReference>
<dbReference type="OrthoDB" id="2143914at2759"/>
<feature type="domain" description="Myb-like" evidence="8">
    <location>
        <begin position="34"/>
        <end position="85"/>
    </location>
</feature>
<feature type="region of interest" description="Disordered" evidence="7">
    <location>
        <begin position="701"/>
        <end position="783"/>
    </location>
</feature>
<dbReference type="FunFam" id="1.10.10.60:FF:000016">
    <property type="entry name" value="Transcriptional activator Myb isoform A"/>
    <property type="match status" value="1"/>
</dbReference>
<sequence length="1046" mass="115073">MESDKSITAPSDGHGEGVGIQRIRPLHGRTSGPARRSTKGQWTAEEDEILRKAVQRFKGKNWKKIAECFKDRTDVQCLHRWQKVLNPELVKGPWSKEEDETIIELVNKYGPKKWSTIAQHLPGRIGKQCRERWHNHLNPSINKEAWTQQEELALIRAHQIYGNRWAELTKFLPGRTDNSIKNHWNSSVKKKLDSYLASGLLEQFQGLPLVPHQPMPSSSSRVQSSGDDSGFKCGIDAEEISECSQESIVAGCSQSMSGLGNAVLPSREEFHLTEESGLKKERSSSPASCSEQYFTSVGDVTFSVPEIPCEMACSSNFLHQNFSSNTITPASNDYQYNIQELPSVSSLELGHDSSGLPTHCMTPNESHDMVNVPFQSSMGFSVPAAMGNITENSAKPDHMFITDDECCQFLFSEAMNGAIFSGNFMKGSNSIANIDSSSYQSINNQIPETEKVSQPVNSSKSALLVTSCSRSLPAGHSLLSADDTSIRCDRAPNQLTGHTFAAHEQEYITSANDGFIYTNGTVSSPYDDGTENTNMQEQHYLKEPSKLVPVNTFTASNDTGKSCPVDEINAQTEQQDAGALCYEPPRFPSLDIPFLSCELIQSSNDIQQEYSPLGIRQLMMSSMNCITPFRLWDSPSRDDSPNAVLKTAAKTFTTPSILKKRNRDLLSPLSDRRLDKKLEIDMTSSLTKEFSRLDVMLDENETHKTSVLSPSSSHKKNEDKENMDPALEVGQEKGRDCSTFTDHKMSEKDCGSSDTQDSTKHGTVDDDAKTKVHTDASSQIPSGVHVEDSMNDLLFFSPEVGLKSDRAFGPSSRTPKNFCRRILGTLSEHGIASESSSGNSCFVVSSPTISKKNHESHLVASTSVQSSVPSENAVDNAGNDAGTENLSIFGETPFKRSIESPSAWKSPWFINSFLPGPRVDTDISIEDIGYFMSPGDRSYDAIALMKQLSEHTASAFADALEVLGNETPETILEKRRSSIQNMNQENNGATNSEPENHSHLASNISTECRTLDFSECGTPGKGTERGKSSTAIIFSSPSSYLLKGCR</sequence>
<feature type="region of interest" description="Disordered" evidence="7">
    <location>
        <begin position="862"/>
        <end position="882"/>
    </location>
</feature>
<protein>
    <submittedName>
        <fullName evidence="10">Myb, putative</fullName>
    </submittedName>
</protein>
<dbReference type="GO" id="GO:0000981">
    <property type="term" value="F:DNA-binding transcription factor activity, RNA polymerase II-specific"/>
    <property type="evidence" value="ECO:0000318"/>
    <property type="project" value="GO_Central"/>
</dbReference>
<keyword evidence="11" id="KW-1185">Reference proteome</keyword>
<feature type="domain" description="Myb-like" evidence="8">
    <location>
        <begin position="86"/>
        <end position="137"/>
    </location>
</feature>
<dbReference type="InterPro" id="IPR001005">
    <property type="entry name" value="SANT/Myb"/>
</dbReference>
<comment type="subcellular location">
    <subcellularLocation>
        <location evidence="1">Nucleus</location>
    </subcellularLocation>
</comment>
<reference evidence="11" key="1">
    <citation type="journal article" date="2010" name="Nat. Biotechnol.">
        <title>Draft genome sequence of the oilseed species Ricinus communis.</title>
        <authorList>
            <person name="Chan A.P."/>
            <person name="Crabtree J."/>
            <person name="Zhao Q."/>
            <person name="Lorenzi H."/>
            <person name="Orvis J."/>
            <person name="Puiu D."/>
            <person name="Melake-Berhan A."/>
            <person name="Jones K.M."/>
            <person name="Redman J."/>
            <person name="Chen G."/>
            <person name="Cahoon E.B."/>
            <person name="Gedil M."/>
            <person name="Stanke M."/>
            <person name="Haas B.J."/>
            <person name="Wortman J.R."/>
            <person name="Fraser-Liggett C.M."/>
            <person name="Ravel J."/>
            <person name="Rabinowicz P.D."/>
        </authorList>
    </citation>
    <scope>NUCLEOTIDE SEQUENCE [LARGE SCALE GENOMIC DNA]</scope>
    <source>
        <strain evidence="11">cv. Hale</strain>
    </source>
</reference>
<dbReference type="GO" id="GO:0006355">
    <property type="term" value="P:regulation of DNA-templated transcription"/>
    <property type="evidence" value="ECO:0000318"/>
    <property type="project" value="GO_Central"/>
</dbReference>
<evidence type="ECO:0000256" key="2">
    <source>
        <dbReference type="ARBA" id="ARBA00022737"/>
    </source>
</evidence>
<dbReference type="AlphaFoldDB" id="B9RS48"/>
<keyword evidence="3" id="KW-0805">Transcription regulation</keyword>
<dbReference type="FunFam" id="1.10.10.60:FF:000324">
    <property type="entry name" value="Transcription factor MYB3R-2"/>
    <property type="match status" value="1"/>
</dbReference>
<evidence type="ECO:0000259" key="8">
    <source>
        <dbReference type="PROSITE" id="PS50090"/>
    </source>
</evidence>
<feature type="domain" description="HTH myb-type" evidence="9">
    <location>
        <begin position="86"/>
        <end position="141"/>
    </location>
</feature>
<dbReference type="KEGG" id="rcu:8271207"/>
<dbReference type="PROSITE" id="PS50090">
    <property type="entry name" value="MYB_LIKE"/>
    <property type="match status" value="3"/>
</dbReference>
<dbReference type="GO" id="GO:0000978">
    <property type="term" value="F:RNA polymerase II cis-regulatory region sequence-specific DNA binding"/>
    <property type="evidence" value="ECO:0000318"/>
    <property type="project" value="GO_Central"/>
</dbReference>
<proteinExistence type="predicted"/>
<feature type="domain" description="HTH myb-type" evidence="9">
    <location>
        <begin position="39"/>
        <end position="85"/>
    </location>
</feature>
<dbReference type="InterPro" id="IPR017930">
    <property type="entry name" value="Myb_dom"/>
</dbReference>
<evidence type="ECO:0000256" key="6">
    <source>
        <dbReference type="ARBA" id="ARBA00023242"/>
    </source>
</evidence>
<gene>
    <name evidence="10" type="ORF">RCOM_0802980</name>
</gene>
<keyword evidence="2" id="KW-0677">Repeat</keyword>
<dbReference type="SUPFAM" id="SSF46689">
    <property type="entry name" value="Homeodomain-like"/>
    <property type="match status" value="2"/>
</dbReference>
<dbReference type="EMBL" id="EQ973807">
    <property type="protein sequence ID" value="EEF45908.1"/>
    <property type="molecule type" value="Genomic_DNA"/>
</dbReference>
<dbReference type="InterPro" id="IPR009057">
    <property type="entry name" value="Homeodomain-like_sf"/>
</dbReference>
<dbReference type="InParanoid" id="B9RS48"/>
<evidence type="ECO:0000256" key="3">
    <source>
        <dbReference type="ARBA" id="ARBA00023015"/>
    </source>
</evidence>
<dbReference type="FunCoup" id="B9RS48">
    <property type="interactions" value="525"/>
</dbReference>
<dbReference type="SMR" id="B9RS48"/>